<proteinExistence type="predicted"/>
<accession>A0A644TTJ2</accession>
<keyword evidence="1" id="KW-0812">Transmembrane</keyword>
<dbReference type="AlphaFoldDB" id="A0A644TTJ2"/>
<evidence type="ECO:0000256" key="1">
    <source>
        <dbReference type="SAM" id="Phobius"/>
    </source>
</evidence>
<keyword evidence="1" id="KW-1133">Transmembrane helix</keyword>
<keyword evidence="1" id="KW-0472">Membrane</keyword>
<sequence>MLTIVFLIMSSKNEIFFNWIFERHQNILSWYIRPLFLIPFAFFAYKRSWSGIFIIIFCIFTSMFWFNKPEIINPQVKEFLEFEKEWLFSIWDYKKILLALTVPVSFSLLGLAFWKRSLWLGLSVVVLIASGKIVWSIYNASESGKQILIPAIIGLIFCILLIYYGFRRLENKK</sequence>
<dbReference type="EMBL" id="VSSQ01000051">
    <property type="protein sequence ID" value="MPL70200.1"/>
    <property type="molecule type" value="Genomic_DNA"/>
</dbReference>
<comment type="caution">
    <text evidence="2">The sequence shown here is derived from an EMBL/GenBank/DDBJ whole genome shotgun (WGS) entry which is preliminary data.</text>
</comment>
<gene>
    <name evidence="2" type="ORF">SDC9_15953</name>
</gene>
<protein>
    <submittedName>
        <fullName evidence="2">Uncharacterized protein</fullName>
    </submittedName>
</protein>
<reference evidence="2" key="1">
    <citation type="submission" date="2019-08" db="EMBL/GenBank/DDBJ databases">
        <authorList>
            <person name="Kucharzyk K."/>
            <person name="Murdoch R.W."/>
            <person name="Higgins S."/>
            <person name="Loffler F."/>
        </authorList>
    </citation>
    <scope>NUCLEOTIDE SEQUENCE</scope>
</reference>
<feature type="transmembrane region" description="Helical" evidence="1">
    <location>
        <begin position="96"/>
        <end position="114"/>
    </location>
</feature>
<feature type="transmembrane region" description="Helical" evidence="1">
    <location>
        <begin position="119"/>
        <end position="141"/>
    </location>
</feature>
<feature type="transmembrane region" description="Helical" evidence="1">
    <location>
        <begin position="49"/>
        <end position="66"/>
    </location>
</feature>
<feature type="transmembrane region" description="Helical" evidence="1">
    <location>
        <begin position="147"/>
        <end position="166"/>
    </location>
</feature>
<evidence type="ECO:0000313" key="2">
    <source>
        <dbReference type="EMBL" id="MPL70200.1"/>
    </source>
</evidence>
<feature type="transmembrane region" description="Helical" evidence="1">
    <location>
        <begin position="27"/>
        <end position="44"/>
    </location>
</feature>
<name>A0A644TTJ2_9ZZZZ</name>
<organism evidence="2">
    <name type="scientific">bioreactor metagenome</name>
    <dbReference type="NCBI Taxonomy" id="1076179"/>
    <lineage>
        <taxon>unclassified sequences</taxon>
        <taxon>metagenomes</taxon>
        <taxon>ecological metagenomes</taxon>
    </lineage>
</organism>